<evidence type="ECO:0000313" key="7">
    <source>
        <dbReference type="EMBL" id="EJK56701.1"/>
    </source>
</evidence>
<dbReference type="Gene3D" id="6.10.140.2220">
    <property type="match status" value="1"/>
</dbReference>
<dbReference type="Gene3D" id="1.25.40.10">
    <property type="entry name" value="Tetratricopeptide repeat domain"/>
    <property type="match status" value="1"/>
</dbReference>
<dbReference type="eggNOG" id="KOG1550">
    <property type="taxonomic scope" value="Eukaryota"/>
</dbReference>
<feature type="region of interest" description="Disordered" evidence="5">
    <location>
        <begin position="19"/>
        <end position="53"/>
    </location>
</feature>
<feature type="compositionally biased region" description="Basic and acidic residues" evidence="5">
    <location>
        <begin position="38"/>
        <end position="53"/>
    </location>
</feature>
<dbReference type="InterPro" id="IPR006597">
    <property type="entry name" value="Sel1-like"/>
</dbReference>
<dbReference type="SUPFAM" id="SSF81901">
    <property type="entry name" value="HCP-like"/>
    <property type="match status" value="1"/>
</dbReference>
<proteinExistence type="predicted"/>
<dbReference type="GO" id="GO:0008270">
    <property type="term" value="F:zinc ion binding"/>
    <property type="evidence" value="ECO:0007669"/>
    <property type="project" value="UniProtKB-KW"/>
</dbReference>
<dbReference type="SUPFAM" id="SSF144232">
    <property type="entry name" value="HIT/MYND zinc finger-like"/>
    <property type="match status" value="1"/>
</dbReference>
<dbReference type="PROSITE" id="PS50865">
    <property type="entry name" value="ZF_MYND_2"/>
    <property type="match status" value="1"/>
</dbReference>
<dbReference type="OrthoDB" id="193263at2759"/>
<keyword evidence="2 4" id="KW-0863">Zinc-finger</keyword>
<evidence type="ECO:0000313" key="8">
    <source>
        <dbReference type="Proteomes" id="UP000266841"/>
    </source>
</evidence>
<dbReference type="SMART" id="SM00671">
    <property type="entry name" value="SEL1"/>
    <property type="match status" value="3"/>
</dbReference>
<keyword evidence="3" id="KW-0862">Zinc</keyword>
<feature type="compositionally biased region" description="Basic and acidic residues" evidence="5">
    <location>
        <begin position="128"/>
        <end position="156"/>
    </location>
</feature>
<dbReference type="PANTHER" id="PTHR45011:SF1">
    <property type="entry name" value="DAP3-BINDING CELL DEATH ENHANCER 1"/>
    <property type="match status" value="1"/>
</dbReference>
<comment type="caution">
    <text evidence="7">The sequence shown here is derived from an EMBL/GenBank/DDBJ whole genome shotgun (WGS) entry which is preliminary data.</text>
</comment>
<dbReference type="Pfam" id="PF01753">
    <property type="entry name" value="zf-MYND"/>
    <property type="match status" value="1"/>
</dbReference>
<evidence type="ECO:0000256" key="1">
    <source>
        <dbReference type="ARBA" id="ARBA00022723"/>
    </source>
</evidence>
<name>K0S760_THAOC</name>
<feature type="domain" description="MYND-type" evidence="6">
    <location>
        <begin position="230"/>
        <end position="273"/>
    </location>
</feature>
<evidence type="ECO:0000256" key="5">
    <source>
        <dbReference type="SAM" id="MobiDB-lite"/>
    </source>
</evidence>
<keyword evidence="1" id="KW-0479">Metal-binding</keyword>
<dbReference type="EMBL" id="AGNL01030777">
    <property type="protein sequence ID" value="EJK56701.1"/>
    <property type="molecule type" value="Genomic_DNA"/>
</dbReference>
<dbReference type="AlphaFoldDB" id="K0S760"/>
<dbReference type="PANTHER" id="PTHR45011">
    <property type="entry name" value="DAP3-BINDING CELL DEATH ENHANCER 1"/>
    <property type="match status" value="1"/>
</dbReference>
<organism evidence="7 8">
    <name type="scientific">Thalassiosira oceanica</name>
    <name type="common">Marine diatom</name>
    <dbReference type="NCBI Taxonomy" id="159749"/>
    <lineage>
        <taxon>Eukaryota</taxon>
        <taxon>Sar</taxon>
        <taxon>Stramenopiles</taxon>
        <taxon>Ochrophyta</taxon>
        <taxon>Bacillariophyta</taxon>
        <taxon>Coscinodiscophyceae</taxon>
        <taxon>Thalassiosirophycidae</taxon>
        <taxon>Thalassiosirales</taxon>
        <taxon>Thalassiosiraceae</taxon>
        <taxon>Thalassiosira</taxon>
    </lineage>
</organism>
<protein>
    <recommendedName>
        <fullName evidence="6">MYND-type domain-containing protein</fullName>
    </recommendedName>
</protein>
<feature type="region of interest" description="Disordered" evidence="5">
    <location>
        <begin position="128"/>
        <end position="165"/>
    </location>
</feature>
<keyword evidence="8" id="KW-1185">Reference proteome</keyword>
<dbReference type="Pfam" id="PF08238">
    <property type="entry name" value="Sel1"/>
    <property type="match status" value="3"/>
</dbReference>
<evidence type="ECO:0000256" key="2">
    <source>
        <dbReference type="ARBA" id="ARBA00022771"/>
    </source>
</evidence>
<evidence type="ECO:0000256" key="3">
    <source>
        <dbReference type="ARBA" id="ARBA00022833"/>
    </source>
</evidence>
<dbReference type="InterPro" id="IPR052748">
    <property type="entry name" value="ISR_Activator"/>
</dbReference>
<dbReference type="PROSITE" id="PS01360">
    <property type="entry name" value="ZF_MYND_1"/>
    <property type="match status" value="1"/>
</dbReference>
<evidence type="ECO:0000256" key="4">
    <source>
        <dbReference type="PROSITE-ProRule" id="PRU00134"/>
    </source>
</evidence>
<dbReference type="Proteomes" id="UP000266841">
    <property type="component" value="Unassembled WGS sequence"/>
</dbReference>
<sequence>MKLDGIQLKNLGRCRSAMAGAKSSELEERNIQSYSGREGSHYQEQRGAKARSEEADYGIETIQAMPSSPAFSDPVPRPQLVSKGGGDYSISSFACVPKTNSAIHAAVRQLVDVSDGLEARAMGAFHDAREAEKSAAETRRTKTTRESPRRRGHAEDTGTAIDIKNLPDSPVWSPLRLDTPLTPLTGSTFYGTSELESGVCRTGSGWGGTNGKPAATMSCIAVDGGPADVCANCGKGSGGEGGVKLKDCTACRLVKYCGVDCQRAHRRQHKKACKRRAAELKDEQLYGQGHERMEGDCCPICTLPIPLPTDGHSVFNACCMKSICNGCNIAAHKRGMDDCPFCRTPCPTNDADALAMIQTRVAKRDPAAIHYLGQQYFFGQLGLQEDVRKGFELYTEAAELGSIEALFGLGDSYELGEGVGQDMAKAADFYTKAAMQGHVQSRYNLGCIEGQKGNHDRAVRHFLIAAKMGHKESVENIKRVFMAGLATKEQYAEVLKGYQDAVEEMDSHDRDEAKRIGY</sequence>
<gene>
    <name evidence="7" type="ORF">THAOC_23362</name>
</gene>
<accession>K0S760</accession>
<dbReference type="InterPro" id="IPR011990">
    <property type="entry name" value="TPR-like_helical_dom_sf"/>
</dbReference>
<dbReference type="InterPro" id="IPR002893">
    <property type="entry name" value="Znf_MYND"/>
</dbReference>
<reference evidence="7 8" key="1">
    <citation type="journal article" date="2012" name="Genome Biol.">
        <title>Genome and low-iron response of an oceanic diatom adapted to chronic iron limitation.</title>
        <authorList>
            <person name="Lommer M."/>
            <person name="Specht M."/>
            <person name="Roy A.S."/>
            <person name="Kraemer L."/>
            <person name="Andreson R."/>
            <person name="Gutowska M.A."/>
            <person name="Wolf J."/>
            <person name="Bergner S.V."/>
            <person name="Schilhabel M.B."/>
            <person name="Klostermeier U.C."/>
            <person name="Beiko R.G."/>
            <person name="Rosenstiel P."/>
            <person name="Hippler M."/>
            <person name="Laroche J."/>
        </authorList>
    </citation>
    <scope>NUCLEOTIDE SEQUENCE [LARGE SCALE GENOMIC DNA]</scope>
    <source>
        <strain evidence="7 8">CCMP1005</strain>
    </source>
</reference>
<evidence type="ECO:0000259" key="6">
    <source>
        <dbReference type="PROSITE" id="PS50865"/>
    </source>
</evidence>